<keyword evidence="1" id="KW-0808">Transferase</keyword>
<keyword evidence="2" id="KW-0547">Nucleotide-binding</keyword>
<dbReference type="InterPro" id="IPR017438">
    <property type="entry name" value="ATP-NAD_kinase_N"/>
</dbReference>
<evidence type="ECO:0000256" key="4">
    <source>
        <dbReference type="ARBA" id="ARBA00022840"/>
    </source>
</evidence>
<keyword evidence="4" id="KW-0067">ATP-binding</keyword>
<dbReference type="InterPro" id="IPR050187">
    <property type="entry name" value="Lipid_Phosphate_FormReg"/>
</dbReference>
<dbReference type="Gene3D" id="2.60.200.40">
    <property type="match status" value="2"/>
</dbReference>
<dbReference type="InterPro" id="IPR005218">
    <property type="entry name" value="Diacylglycerol/lipid_kinase"/>
</dbReference>
<evidence type="ECO:0000313" key="6">
    <source>
        <dbReference type="EMBL" id="SVA75659.1"/>
    </source>
</evidence>
<dbReference type="GO" id="GO:0005524">
    <property type="term" value="F:ATP binding"/>
    <property type="evidence" value="ECO:0007669"/>
    <property type="project" value="UniProtKB-KW"/>
</dbReference>
<dbReference type="SUPFAM" id="SSF111331">
    <property type="entry name" value="NAD kinase/diacylglycerol kinase-like"/>
    <property type="match status" value="1"/>
</dbReference>
<name>A0A381YF15_9ZZZZ</name>
<proteinExistence type="predicted"/>
<dbReference type="AlphaFoldDB" id="A0A381YF15"/>
<keyword evidence="3" id="KW-0418">Kinase</keyword>
<accession>A0A381YF15</accession>
<dbReference type="GO" id="GO:0001727">
    <property type="term" value="F:lipid kinase activity"/>
    <property type="evidence" value="ECO:0007669"/>
    <property type="project" value="TreeGrafter"/>
</dbReference>
<organism evidence="6">
    <name type="scientific">marine metagenome</name>
    <dbReference type="NCBI Taxonomy" id="408172"/>
    <lineage>
        <taxon>unclassified sequences</taxon>
        <taxon>metagenomes</taxon>
        <taxon>ecological metagenomes</taxon>
    </lineage>
</organism>
<dbReference type="GO" id="GO:0008654">
    <property type="term" value="P:phospholipid biosynthetic process"/>
    <property type="evidence" value="ECO:0007669"/>
    <property type="project" value="InterPro"/>
</dbReference>
<dbReference type="InterPro" id="IPR001206">
    <property type="entry name" value="Diacylglycerol_kinase_cat_dom"/>
</dbReference>
<dbReference type="Pfam" id="PF00781">
    <property type="entry name" value="DAGK_cat"/>
    <property type="match status" value="1"/>
</dbReference>
<dbReference type="InterPro" id="IPR016064">
    <property type="entry name" value="NAD/diacylglycerol_kinase_sf"/>
</dbReference>
<evidence type="ECO:0000259" key="5">
    <source>
        <dbReference type="PROSITE" id="PS50146"/>
    </source>
</evidence>
<dbReference type="Pfam" id="PF19279">
    <property type="entry name" value="YegS_C"/>
    <property type="match status" value="1"/>
</dbReference>
<evidence type="ECO:0000256" key="2">
    <source>
        <dbReference type="ARBA" id="ARBA00022741"/>
    </source>
</evidence>
<dbReference type="GO" id="GO:0006665">
    <property type="term" value="P:sphingolipid metabolic process"/>
    <property type="evidence" value="ECO:0007669"/>
    <property type="project" value="TreeGrafter"/>
</dbReference>
<dbReference type="EMBL" id="UINC01018092">
    <property type="protein sequence ID" value="SVA75659.1"/>
    <property type="molecule type" value="Genomic_DNA"/>
</dbReference>
<evidence type="ECO:0000256" key="3">
    <source>
        <dbReference type="ARBA" id="ARBA00022777"/>
    </source>
</evidence>
<dbReference type="Gene3D" id="3.40.50.10330">
    <property type="entry name" value="Probable inorganic polyphosphate/atp-NAD kinase, domain 1"/>
    <property type="match status" value="1"/>
</dbReference>
<dbReference type="SMART" id="SM00046">
    <property type="entry name" value="DAGKc"/>
    <property type="match status" value="1"/>
</dbReference>
<dbReference type="GO" id="GO:0016020">
    <property type="term" value="C:membrane"/>
    <property type="evidence" value="ECO:0007669"/>
    <property type="project" value="GOC"/>
</dbReference>
<dbReference type="PROSITE" id="PS50146">
    <property type="entry name" value="DAGK"/>
    <property type="match status" value="1"/>
</dbReference>
<dbReference type="PANTHER" id="PTHR12358:SF54">
    <property type="entry name" value="SPHINGOSINE KINASE RELATED PROTEIN"/>
    <property type="match status" value="1"/>
</dbReference>
<sequence>MSSKKFIILVNPQGGTKQGLDILEQVEPLFREVGADLDIRETEYAGHATEIAREIDLKGFTGLCHIGGDGTFHEIINGLLTRTDGKQVPLGFIPGGTGNSFMYDMECLDPVEAARRIVSGGITPIDVAEVEMPEEKVYCMNIVGWGMVTDINMSAEKLRWLGEQRYNVTTLLHVMKLKRRSAKLVIEREESEGDFLFTIACNTQHTGRGMKMAPKAELNDGLIDLVLVRDASRLKLLQMFPKVFDGSHIDDPIVEYHQVKEFSITPVENEILNLDGELKGSTPFSVRMIPSAFSVFA</sequence>
<dbReference type="InterPro" id="IPR045540">
    <property type="entry name" value="YegS/DAGK_C"/>
</dbReference>
<dbReference type="NCBIfam" id="TIGR00147">
    <property type="entry name" value="YegS/Rv2252/BmrU family lipid kinase"/>
    <property type="match status" value="1"/>
</dbReference>
<gene>
    <name evidence="6" type="ORF">METZ01_LOCUS128513</name>
</gene>
<protein>
    <recommendedName>
        <fullName evidence="5">DAGKc domain-containing protein</fullName>
    </recommendedName>
</protein>
<feature type="domain" description="DAGKc" evidence="5">
    <location>
        <begin position="1"/>
        <end position="134"/>
    </location>
</feature>
<evidence type="ECO:0000256" key="1">
    <source>
        <dbReference type="ARBA" id="ARBA00022679"/>
    </source>
</evidence>
<reference evidence="6" key="1">
    <citation type="submission" date="2018-05" db="EMBL/GenBank/DDBJ databases">
        <authorList>
            <person name="Lanie J.A."/>
            <person name="Ng W.-L."/>
            <person name="Kazmierczak K.M."/>
            <person name="Andrzejewski T.M."/>
            <person name="Davidsen T.M."/>
            <person name="Wayne K.J."/>
            <person name="Tettelin H."/>
            <person name="Glass J.I."/>
            <person name="Rusch D."/>
            <person name="Podicherti R."/>
            <person name="Tsui H.-C.T."/>
            <person name="Winkler M.E."/>
        </authorList>
    </citation>
    <scope>NUCLEOTIDE SEQUENCE</scope>
</reference>
<dbReference type="PANTHER" id="PTHR12358">
    <property type="entry name" value="SPHINGOSINE KINASE"/>
    <property type="match status" value="1"/>
</dbReference>